<dbReference type="EMBL" id="JALIDZ010000015">
    <property type="protein sequence ID" value="MCT8974827.1"/>
    <property type="molecule type" value="Genomic_DNA"/>
</dbReference>
<evidence type="ECO:0000259" key="1">
    <source>
        <dbReference type="Pfam" id="PF20056"/>
    </source>
</evidence>
<sequence>MFERLIRNQDRHAKLMGEMMRRFGALEGDALGMNDALALEGAARRCMGCRSLEECEHWMATTTGTEGAEAFCPNVRLFADMAA</sequence>
<evidence type="ECO:0000313" key="2">
    <source>
        <dbReference type="EMBL" id="MCT8974827.1"/>
    </source>
</evidence>
<dbReference type="AlphaFoldDB" id="A0AAW5R5Z7"/>
<gene>
    <name evidence="2" type="ORF">MUB46_23465</name>
</gene>
<dbReference type="InterPro" id="IPR045601">
    <property type="entry name" value="DUF6455"/>
</dbReference>
<dbReference type="RefSeq" id="WP_261618414.1">
    <property type="nucleotide sequence ID" value="NZ_JALIDZ010000015.1"/>
</dbReference>
<dbReference type="Proteomes" id="UP001320898">
    <property type="component" value="Unassembled WGS sequence"/>
</dbReference>
<keyword evidence="3" id="KW-1185">Reference proteome</keyword>
<organism evidence="2 3">
    <name type="scientific">Microbaculum marinisediminis</name>
    <dbReference type="NCBI Taxonomy" id="2931392"/>
    <lineage>
        <taxon>Bacteria</taxon>
        <taxon>Pseudomonadati</taxon>
        <taxon>Pseudomonadota</taxon>
        <taxon>Alphaproteobacteria</taxon>
        <taxon>Hyphomicrobiales</taxon>
        <taxon>Tepidamorphaceae</taxon>
        <taxon>Microbaculum</taxon>
    </lineage>
</organism>
<reference evidence="2 3" key="1">
    <citation type="submission" date="2022-04" db="EMBL/GenBank/DDBJ databases">
        <authorList>
            <person name="Ye Y.-Q."/>
            <person name="Du Z.-J."/>
        </authorList>
    </citation>
    <scope>NUCLEOTIDE SEQUENCE [LARGE SCALE GENOMIC DNA]</scope>
    <source>
        <strain evidence="2 3">A6E488</strain>
    </source>
</reference>
<proteinExistence type="predicted"/>
<dbReference type="Pfam" id="PF20056">
    <property type="entry name" value="DUF6455"/>
    <property type="match status" value="1"/>
</dbReference>
<name>A0AAW5R5Z7_9HYPH</name>
<comment type="caution">
    <text evidence="2">The sequence shown here is derived from an EMBL/GenBank/DDBJ whole genome shotgun (WGS) entry which is preliminary data.</text>
</comment>
<protein>
    <submittedName>
        <fullName evidence="2">DUF6455 family protein</fullName>
    </submittedName>
</protein>
<feature type="domain" description="DUF6455" evidence="1">
    <location>
        <begin position="8"/>
        <end position="82"/>
    </location>
</feature>
<evidence type="ECO:0000313" key="3">
    <source>
        <dbReference type="Proteomes" id="UP001320898"/>
    </source>
</evidence>
<accession>A0AAW5R5Z7</accession>